<accession>A0A517VA31</accession>
<sequence length="35" mass="3757">MFYSTQITSEGAKKLADGLPNCKIYLSGIAQLASH</sequence>
<dbReference type="AlphaFoldDB" id="A0A517VA31"/>
<evidence type="ECO:0000313" key="2">
    <source>
        <dbReference type="Proteomes" id="UP000316855"/>
    </source>
</evidence>
<reference evidence="1 2" key="1">
    <citation type="submission" date="2019-02" db="EMBL/GenBank/DDBJ databases">
        <title>Deep-cultivation of Planctomycetes and their phenomic and genomic characterization uncovers novel biology.</title>
        <authorList>
            <person name="Wiegand S."/>
            <person name="Jogler M."/>
            <person name="Boedeker C."/>
            <person name="Pinto D."/>
            <person name="Vollmers J."/>
            <person name="Rivas-Marin E."/>
            <person name="Kohn T."/>
            <person name="Peeters S.H."/>
            <person name="Heuer A."/>
            <person name="Rast P."/>
            <person name="Oberbeckmann S."/>
            <person name="Bunk B."/>
            <person name="Jeske O."/>
            <person name="Meyerdierks A."/>
            <person name="Storesund J.E."/>
            <person name="Kallscheuer N."/>
            <person name="Luecker S."/>
            <person name="Lage O.M."/>
            <person name="Pohl T."/>
            <person name="Merkel B.J."/>
            <person name="Hornburger P."/>
            <person name="Mueller R.-W."/>
            <person name="Bruemmer F."/>
            <person name="Labrenz M."/>
            <person name="Spormann A.M."/>
            <person name="Op den Camp H."/>
            <person name="Overmann J."/>
            <person name="Amann R."/>
            <person name="Jetten M.S.M."/>
            <person name="Mascher T."/>
            <person name="Medema M.H."/>
            <person name="Devos D.P."/>
            <person name="Kaster A.-K."/>
            <person name="Ovreas L."/>
            <person name="Rohde M."/>
            <person name="Galperin M.Y."/>
            <person name="Jogler C."/>
        </authorList>
    </citation>
    <scope>NUCLEOTIDE SEQUENCE [LARGE SCALE GENOMIC DNA]</scope>
    <source>
        <strain evidence="1 2">Pan161</strain>
    </source>
</reference>
<proteinExistence type="predicted"/>
<protein>
    <submittedName>
        <fullName evidence="1">Uncharacterized protein</fullName>
    </submittedName>
</protein>
<evidence type="ECO:0000313" key="1">
    <source>
        <dbReference type="EMBL" id="QDT89828.1"/>
    </source>
</evidence>
<keyword evidence="2" id="KW-1185">Reference proteome</keyword>
<dbReference type="EMBL" id="CP036343">
    <property type="protein sequence ID" value="QDT89828.1"/>
    <property type="molecule type" value="Genomic_DNA"/>
</dbReference>
<organism evidence="1 2">
    <name type="scientific">Gimesia algae</name>
    <dbReference type="NCBI Taxonomy" id="2527971"/>
    <lineage>
        <taxon>Bacteria</taxon>
        <taxon>Pseudomonadati</taxon>
        <taxon>Planctomycetota</taxon>
        <taxon>Planctomycetia</taxon>
        <taxon>Planctomycetales</taxon>
        <taxon>Planctomycetaceae</taxon>
        <taxon>Gimesia</taxon>
    </lineage>
</organism>
<dbReference type="KEGG" id="gax:Pan161_14610"/>
<dbReference type="Proteomes" id="UP000316855">
    <property type="component" value="Chromosome"/>
</dbReference>
<name>A0A517VA31_9PLAN</name>
<gene>
    <name evidence="1" type="ORF">Pan161_14610</name>
</gene>